<feature type="region of interest" description="Disordered" evidence="1">
    <location>
        <begin position="1"/>
        <end position="36"/>
    </location>
</feature>
<name>A0A2J8NNZ2_PANTR</name>
<comment type="caution">
    <text evidence="2">The sequence shown here is derived from an EMBL/GenBank/DDBJ whole genome shotgun (WGS) entry which is preliminary data.</text>
</comment>
<dbReference type="AlphaFoldDB" id="A0A2J8NNZ2"/>
<gene>
    <name evidence="2" type="ORF">CK820_G0008810</name>
</gene>
<feature type="non-terminal residue" evidence="2">
    <location>
        <position position="36"/>
    </location>
</feature>
<dbReference type="Proteomes" id="UP000236370">
    <property type="component" value="Unassembled WGS sequence"/>
</dbReference>
<feature type="compositionally biased region" description="Polar residues" evidence="1">
    <location>
        <begin position="1"/>
        <end position="24"/>
    </location>
</feature>
<accession>A0A2J8NNZ2</accession>
<reference evidence="2 3" key="1">
    <citation type="submission" date="2017-12" db="EMBL/GenBank/DDBJ databases">
        <title>High-resolution comparative analysis of great ape genomes.</title>
        <authorList>
            <person name="Pollen A."/>
            <person name="Hastie A."/>
            <person name="Hormozdiari F."/>
            <person name="Dougherty M."/>
            <person name="Liu R."/>
            <person name="Chaisson M."/>
            <person name="Hoppe E."/>
            <person name="Hill C."/>
            <person name="Pang A."/>
            <person name="Hillier L."/>
            <person name="Baker C."/>
            <person name="Armstrong J."/>
            <person name="Shendure J."/>
            <person name="Paten B."/>
            <person name="Wilson R."/>
            <person name="Chao H."/>
            <person name="Schneider V."/>
            <person name="Ventura M."/>
            <person name="Kronenberg Z."/>
            <person name="Murali S."/>
            <person name="Gordon D."/>
            <person name="Cantsilieris S."/>
            <person name="Munson K."/>
            <person name="Nelson B."/>
            <person name="Raja A."/>
            <person name="Underwood J."/>
            <person name="Diekhans M."/>
            <person name="Fiddes I."/>
            <person name="Haussler D."/>
            <person name="Eichler E."/>
        </authorList>
    </citation>
    <scope>NUCLEOTIDE SEQUENCE [LARGE SCALE GENOMIC DNA]</scope>
    <source>
        <strain evidence="2">Yerkes chimp pedigree #C0471</strain>
    </source>
</reference>
<evidence type="ECO:0000313" key="3">
    <source>
        <dbReference type="Proteomes" id="UP000236370"/>
    </source>
</evidence>
<evidence type="ECO:0000313" key="2">
    <source>
        <dbReference type="EMBL" id="PNI73494.1"/>
    </source>
</evidence>
<organism evidence="2 3">
    <name type="scientific">Pan troglodytes</name>
    <name type="common">Chimpanzee</name>
    <dbReference type="NCBI Taxonomy" id="9598"/>
    <lineage>
        <taxon>Eukaryota</taxon>
        <taxon>Metazoa</taxon>
        <taxon>Chordata</taxon>
        <taxon>Craniata</taxon>
        <taxon>Vertebrata</taxon>
        <taxon>Euteleostomi</taxon>
        <taxon>Mammalia</taxon>
        <taxon>Eutheria</taxon>
        <taxon>Euarchontoglires</taxon>
        <taxon>Primates</taxon>
        <taxon>Haplorrhini</taxon>
        <taxon>Catarrhini</taxon>
        <taxon>Hominidae</taxon>
        <taxon>Pan</taxon>
    </lineage>
</organism>
<protein>
    <submittedName>
        <fullName evidence="2">NR2C2 isoform 3</fullName>
    </submittedName>
</protein>
<evidence type="ECO:0000256" key="1">
    <source>
        <dbReference type="SAM" id="MobiDB-lite"/>
    </source>
</evidence>
<proteinExistence type="predicted"/>
<dbReference type="EMBL" id="NBAG03000225">
    <property type="protein sequence ID" value="PNI73494.1"/>
    <property type="molecule type" value="Genomic_DNA"/>
</dbReference>
<sequence>MTSPSPRIQIISTDSAVASPQRIQGSEPASGPLSVL</sequence>